<dbReference type="SUPFAM" id="SSF55298">
    <property type="entry name" value="YjgF-like"/>
    <property type="match status" value="1"/>
</dbReference>
<dbReference type="Gene3D" id="3.30.1330.40">
    <property type="entry name" value="RutC-like"/>
    <property type="match status" value="1"/>
</dbReference>
<accession>A0A699SLD0</accession>
<dbReference type="Pfam" id="PF01042">
    <property type="entry name" value="Ribonuc_L-PSP"/>
    <property type="match status" value="1"/>
</dbReference>
<evidence type="ECO:0000256" key="1">
    <source>
        <dbReference type="ARBA" id="ARBA00010552"/>
    </source>
</evidence>
<dbReference type="PANTHER" id="PTHR11803">
    <property type="entry name" value="2-IMINOBUTANOATE/2-IMINOPROPANOATE DEAMINASE RIDA"/>
    <property type="match status" value="1"/>
</dbReference>
<dbReference type="EMBL" id="BKCJ011167697">
    <property type="protein sequence ID" value="GFC97703.1"/>
    <property type="molecule type" value="Genomic_DNA"/>
</dbReference>
<protein>
    <submittedName>
        <fullName evidence="2">Uncharacterized protein</fullName>
    </submittedName>
</protein>
<dbReference type="CDD" id="cd02198">
    <property type="entry name" value="YjgH_like"/>
    <property type="match status" value="1"/>
</dbReference>
<sequence>MKVIVARASYAPAVRVAETLFCAGQVGRTADLQVIEDPEQQFVAAWENLRSVLAAGGCRFEDVVDMTTYHVDMSQHMTVFRDVKNRLFPQGTCAWTCIGVSELAHPGLLVEIKCVAVRRQVQNTVIERILVASLSGDRPMLTKTLAAVARASRAARLMLGMPDYDGYLAFMAKQHPDEPVMTYE</sequence>
<dbReference type="AlphaFoldDB" id="A0A699SLD0"/>
<evidence type="ECO:0000313" key="2">
    <source>
        <dbReference type="EMBL" id="GFC97703.1"/>
    </source>
</evidence>
<dbReference type="InterPro" id="IPR007423">
    <property type="entry name" value="Sel_put"/>
</dbReference>
<organism evidence="2">
    <name type="scientific">Tanacetum cinerariifolium</name>
    <name type="common">Dalmatian daisy</name>
    <name type="synonym">Chrysanthemum cinerariifolium</name>
    <dbReference type="NCBI Taxonomy" id="118510"/>
    <lineage>
        <taxon>Eukaryota</taxon>
        <taxon>Viridiplantae</taxon>
        <taxon>Streptophyta</taxon>
        <taxon>Embryophyta</taxon>
        <taxon>Tracheophyta</taxon>
        <taxon>Spermatophyta</taxon>
        <taxon>Magnoliopsida</taxon>
        <taxon>eudicotyledons</taxon>
        <taxon>Gunneridae</taxon>
        <taxon>Pentapetalae</taxon>
        <taxon>asterids</taxon>
        <taxon>campanulids</taxon>
        <taxon>Asterales</taxon>
        <taxon>Asteraceae</taxon>
        <taxon>Asteroideae</taxon>
        <taxon>Anthemideae</taxon>
        <taxon>Anthemidinae</taxon>
        <taxon>Tanacetum</taxon>
    </lineage>
</organism>
<reference evidence="2" key="1">
    <citation type="journal article" date="2019" name="Sci. Rep.">
        <title>Draft genome of Tanacetum cinerariifolium, the natural source of mosquito coil.</title>
        <authorList>
            <person name="Yamashiro T."/>
            <person name="Shiraishi A."/>
            <person name="Satake H."/>
            <person name="Nakayama K."/>
        </authorList>
    </citation>
    <scope>NUCLEOTIDE SEQUENCE</scope>
</reference>
<dbReference type="InterPro" id="IPR035959">
    <property type="entry name" value="RutC-like_sf"/>
</dbReference>
<dbReference type="Pfam" id="PF04328">
    <property type="entry name" value="Sel_put"/>
    <property type="match status" value="1"/>
</dbReference>
<comment type="similarity">
    <text evidence="1">Belongs to the RutC family.</text>
</comment>
<dbReference type="GO" id="GO:0005829">
    <property type="term" value="C:cytosol"/>
    <property type="evidence" value="ECO:0007669"/>
    <property type="project" value="TreeGrafter"/>
</dbReference>
<dbReference type="PANTHER" id="PTHR11803:SF58">
    <property type="entry name" value="PROTEIN HMF1-RELATED"/>
    <property type="match status" value="1"/>
</dbReference>
<proteinExistence type="inferred from homology"/>
<feature type="non-terminal residue" evidence="2">
    <location>
        <position position="184"/>
    </location>
</feature>
<gene>
    <name evidence="2" type="ORF">Tci_869673</name>
</gene>
<dbReference type="GO" id="GO:0019239">
    <property type="term" value="F:deaminase activity"/>
    <property type="evidence" value="ECO:0007669"/>
    <property type="project" value="TreeGrafter"/>
</dbReference>
<dbReference type="InterPro" id="IPR006175">
    <property type="entry name" value="YjgF/YER057c/UK114"/>
</dbReference>
<comment type="caution">
    <text evidence="2">The sequence shown here is derived from an EMBL/GenBank/DDBJ whole genome shotgun (WGS) entry which is preliminary data.</text>
</comment>
<dbReference type="InterPro" id="IPR038743">
    <property type="entry name" value="YjgH-like"/>
</dbReference>
<name>A0A699SLD0_TANCI</name>